<dbReference type="InterPro" id="IPR003018">
    <property type="entry name" value="GAF"/>
</dbReference>
<feature type="region of interest" description="Disordered" evidence="1">
    <location>
        <begin position="552"/>
        <end position="640"/>
    </location>
</feature>
<dbReference type="eggNOG" id="COG2199">
    <property type="taxonomic scope" value="Bacteria"/>
</dbReference>
<dbReference type="GO" id="GO:1902201">
    <property type="term" value="P:negative regulation of bacterial-type flagellum-dependent cell motility"/>
    <property type="evidence" value="ECO:0007669"/>
    <property type="project" value="TreeGrafter"/>
</dbReference>
<evidence type="ECO:0000256" key="2">
    <source>
        <dbReference type="SAM" id="Phobius"/>
    </source>
</evidence>
<dbReference type="GO" id="GO:0005886">
    <property type="term" value="C:plasma membrane"/>
    <property type="evidence" value="ECO:0007669"/>
    <property type="project" value="TreeGrafter"/>
</dbReference>
<keyword evidence="2" id="KW-0472">Membrane</keyword>
<protein>
    <submittedName>
        <fullName evidence="4">Diguanylate cyclase (GGDEF) domain-containing protein</fullName>
    </submittedName>
</protein>
<name>K6PZ89_9FIRM</name>
<dbReference type="FunFam" id="3.30.70.270:FF:000001">
    <property type="entry name" value="Diguanylate cyclase domain protein"/>
    <property type="match status" value="1"/>
</dbReference>
<dbReference type="Proteomes" id="UP000005710">
    <property type="component" value="Unassembled WGS sequence"/>
</dbReference>
<dbReference type="Gene3D" id="3.30.450.40">
    <property type="match status" value="1"/>
</dbReference>
<feature type="transmembrane region" description="Helical" evidence="2">
    <location>
        <begin position="133"/>
        <end position="153"/>
    </location>
</feature>
<dbReference type="InterPro" id="IPR000160">
    <property type="entry name" value="GGDEF_dom"/>
</dbReference>
<reference evidence="4" key="1">
    <citation type="submission" date="2010-10" db="EMBL/GenBank/DDBJ databases">
        <authorList>
            <consortium name="US DOE Joint Genome Institute (JGI-PGF)"/>
            <person name="Lucas S."/>
            <person name="Copeland A."/>
            <person name="Lapidus A."/>
            <person name="Bruce D."/>
            <person name="Goodwin L."/>
            <person name="Pitluck S."/>
            <person name="Kyrpides N."/>
            <person name="Mavromatis K."/>
            <person name="Detter J.C."/>
            <person name="Han C."/>
            <person name="Land M."/>
            <person name="Hauser L."/>
            <person name="Markowitz V."/>
            <person name="Cheng J.-F."/>
            <person name="Hugenholtz P."/>
            <person name="Woyke T."/>
            <person name="Wu D."/>
            <person name="Pukall R."/>
            <person name="Wahrenburg C."/>
            <person name="Brambilla E."/>
            <person name="Klenk H.-P."/>
            <person name="Eisen J.A."/>
        </authorList>
    </citation>
    <scope>NUCLEOTIDE SEQUENCE [LARGE SCALE GENOMIC DNA]</scope>
    <source>
        <strain evidence="4">DSM 13965</strain>
    </source>
</reference>
<dbReference type="HOGENOM" id="CLU_427530_0_0_9"/>
<organism evidence="4 5">
    <name type="scientific">Thermaerobacter subterraneus DSM 13965</name>
    <dbReference type="NCBI Taxonomy" id="867903"/>
    <lineage>
        <taxon>Bacteria</taxon>
        <taxon>Bacillati</taxon>
        <taxon>Bacillota</taxon>
        <taxon>Clostridia</taxon>
        <taxon>Eubacteriales</taxon>
        <taxon>Clostridiales Family XVII. Incertae Sedis</taxon>
        <taxon>Thermaerobacter</taxon>
    </lineage>
</organism>
<dbReference type="EMBL" id="AENY02000003">
    <property type="protein sequence ID" value="EKP94078.1"/>
    <property type="molecule type" value="Genomic_DNA"/>
</dbReference>
<feature type="compositionally biased region" description="Low complexity" evidence="1">
    <location>
        <begin position="575"/>
        <end position="595"/>
    </location>
</feature>
<dbReference type="SMART" id="SM00267">
    <property type="entry name" value="GGDEF"/>
    <property type="match status" value="1"/>
</dbReference>
<dbReference type="GO" id="GO:0043709">
    <property type="term" value="P:cell adhesion involved in single-species biofilm formation"/>
    <property type="evidence" value="ECO:0007669"/>
    <property type="project" value="TreeGrafter"/>
</dbReference>
<comment type="caution">
    <text evidence="4">The sequence shown here is derived from an EMBL/GenBank/DDBJ whole genome shotgun (WGS) entry which is preliminary data.</text>
</comment>
<dbReference type="Gene3D" id="3.30.70.270">
    <property type="match status" value="1"/>
</dbReference>
<reference evidence="4" key="2">
    <citation type="submission" date="2012-10" db="EMBL/GenBank/DDBJ databases">
        <title>Improved high-quality draft of Thermaerobacter subterraneus C21, DSM 13965.</title>
        <authorList>
            <consortium name="DOE Joint Genome Institute"/>
            <person name="Eisen J."/>
            <person name="Huntemann M."/>
            <person name="Wei C.-L."/>
            <person name="Han J."/>
            <person name="Detter J.C."/>
            <person name="Han C."/>
            <person name="Tapia R."/>
            <person name="Chen A."/>
            <person name="Kyrpides N."/>
            <person name="Mavromatis K."/>
            <person name="Markowitz V."/>
            <person name="Szeto E."/>
            <person name="Ivanova N."/>
            <person name="Mikhailova N."/>
            <person name="Ovchinnikova G."/>
            <person name="Pagani I."/>
            <person name="Pati A."/>
            <person name="Goodwin L."/>
            <person name="Nordberg H.P."/>
            <person name="Cantor M.N."/>
            <person name="Hua S.X."/>
            <person name="Woyke T."/>
            <person name="Eisen J."/>
            <person name="Klenk H.-P."/>
        </authorList>
    </citation>
    <scope>NUCLEOTIDE SEQUENCE [LARGE SCALE GENOMIC DNA]</scope>
    <source>
        <strain evidence="4">DSM 13965</strain>
    </source>
</reference>
<evidence type="ECO:0000259" key="3">
    <source>
        <dbReference type="PROSITE" id="PS50887"/>
    </source>
</evidence>
<dbReference type="GO" id="GO:0052621">
    <property type="term" value="F:diguanylate cyclase activity"/>
    <property type="evidence" value="ECO:0007669"/>
    <property type="project" value="TreeGrafter"/>
</dbReference>
<keyword evidence="5" id="KW-1185">Reference proteome</keyword>
<feature type="compositionally biased region" description="Acidic residues" evidence="1">
    <location>
        <begin position="621"/>
        <end position="640"/>
    </location>
</feature>
<dbReference type="Pfam" id="PF01590">
    <property type="entry name" value="GAF"/>
    <property type="match status" value="1"/>
</dbReference>
<feature type="transmembrane region" description="Helical" evidence="2">
    <location>
        <begin position="92"/>
        <end position="113"/>
    </location>
</feature>
<keyword evidence="2" id="KW-1133">Transmembrane helix</keyword>
<dbReference type="InterPro" id="IPR029016">
    <property type="entry name" value="GAF-like_dom_sf"/>
</dbReference>
<dbReference type="Pfam" id="PF00990">
    <property type="entry name" value="GGDEF"/>
    <property type="match status" value="1"/>
</dbReference>
<evidence type="ECO:0000313" key="4">
    <source>
        <dbReference type="EMBL" id="EKP94078.1"/>
    </source>
</evidence>
<dbReference type="PANTHER" id="PTHR45138:SF9">
    <property type="entry name" value="DIGUANYLATE CYCLASE DGCM-RELATED"/>
    <property type="match status" value="1"/>
</dbReference>
<proteinExistence type="predicted"/>
<feature type="domain" description="GGDEF" evidence="3">
    <location>
        <begin position="427"/>
        <end position="562"/>
    </location>
</feature>
<evidence type="ECO:0000313" key="5">
    <source>
        <dbReference type="Proteomes" id="UP000005710"/>
    </source>
</evidence>
<accession>K6PZ89</accession>
<dbReference type="InterPro" id="IPR043128">
    <property type="entry name" value="Rev_trsase/Diguanyl_cyclase"/>
</dbReference>
<dbReference type="SUPFAM" id="SSF55073">
    <property type="entry name" value="Nucleotide cyclase"/>
    <property type="match status" value="1"/>
</dbReference>
<dbReference type="NCBIfam" id="TIGR00254">
    <property type="entry name" value="GGDEF"/>
    <property type="match status" value="1"/>
</dbReference>
<sequence length="640" mass="66611">MGGLPPRRFRQGGARLRAGGEAARQVLRGILDVGGVAARGGVAGQGSDRPRHPTAGGELGGMRLQGGGMGPRGDGPVVTPAGDRQRPWQGPVWPALILVWLAAVLAVYAAAGWVEVWVLAPVAGVAAARRWGIRRGGAVAAAGLLLMAVALLARPAGATGWRLLAAEAAALAGACLVAARGRPAPAVAAVSCGRPAAWREAAAAEALLGEAVPGDRADPAAPTPGAAATESALTESELQALYACTHTLNKVTSLDDLIREFNSLLSARLGYPYLALLLVQPDGSLQLASAPLYPPEVQGVVLPAGKGICSAVVETGEPVIVDDVTRDPRYYPGLNEARSQIAVPVLHGDRVVGVLSVESPLPAAFTRRDLRLLQAIADEVAVALERAWLMERVEQQAITDPLTGLYNRSCLVQRLREEGERAARYGRPLSLLFIDLDDLKLVNDRFGHEAGDQVLVWVARVLKEACRSVDYAARYGGDEFVVVLPETGPEGARAVAARIQQRLLEEPGPPGWAWGRLGVGASIGIAAYPAHARDWTDLLRLADQAMYGAKRRAKARRGTAGDAPGQDRGGGGPAGRRAGAEPAGDAASQGAGDAGTVRPGQGPRPDSEAERYRGIETAIETAEEGDPGDPLAGDEEEVGP</sequence>
<dbReference type="STRING" id="867903.ThesuDRAFT_01803"/>
<evidence type="ECO:0000256" key="1">
    <source>
        <dbReference type="SAM" id="MobiDB-lite"/>
    </source>
</evidence>
<dbReference type="PROSITE" id="PS50887">
    <property type="entry name" value="GGDEF"/>
    <property type="match status" value="1"/>
</dbReference>
<dbReference type="InterPro" id="IPR050469">
    <property type="entry name" value="Diguanylate_Cyclase"/>
</dbReference>
<dbReference type="InterPro" id="IPR029787">
    <property type="entry name" value="Nucleotide_cyclase"/>
</dbReference>
<dbReference type="CDD" id="cd01949">
    <property type="entry name" value="GGDEF"/>
    <property type="match status" value="1"/>
</dbReference>
<dbReference type="SUPFAM" id="SSF55781">
    <property type="entry name" value="GAF domain-like"/>
    <property type="match status" value="1"/>
</dbReference>
<dbReference type="PANTHER" id="PTHR45138">
    <property type="entry name" value="REGULATORY COMPONENTS OF SENSORY TRANSDUCTION SYSTEM"/>
    <property type="match status" value="1"/>
</dbReference>
<dbReference type="eggNOG" id="COG2203">
    <property type="taxonomic scope" value="Bacteria"/>
</dbReference>
<gene>
    <name evidence="4" type="ORF">ThesuDRAFT_01803</name>
</gene>
<dbReference type="SMART" id="SM00065">
    <property type="entry name" value="GAF"/>
    <property type="match status" value="1"/>
</dbReference>
<feature type="compositionally biased region" description="Basic and acidic residues" evidence="1">
    <location>
        <begin position="605"/>
        <end position="614"/>
    </location>
</feature>
<dbReference type="AlphaFoldDB" id="K6PZ89"/>
<keyword evidence="2" id="KW-0812">Transmembrane</keyword>